<feature type="domain" description="SsuA/THI5-like" evidence="2">
    <location>
        <begin position="45"/>
        <end position="260"/>
    </location>
</feature>
<evidence type="ECO:0000313" key="3">
    <source>
        <dbReference type="EMBL" id="MFC7405656.1"/>
    </source>
</evidence>
<feature type="signal peptide" evidence="1">
    <location>
        <begin position="1"/>
        <end position="22"/>
    </location>
</feature>
<evidence type="ECO:0000259" key="2">
    <source>
        <dbReference type="Pfam" id="PF09084"/>
    </source>
</evidence>
<dbReference type="SUPFAM" id="SSF53850">
    <property type="entry name" value="Periplasmic binding protein-like II"/>
    <property type="match status" value="1"/>
</dbReference>
<sequence>MTTRRRLLATAAVAAAALAACSGSPDTDDGAPRTVRLAGVAVGDMAAVYVGQRQGYFAEAGLELDITLGSNSPAMIPALVNDEFDVQYGASVNLLQAIDRGLPLVAVATGGRSTGVPGEDHGGLLVAHDSTVRRPADLEGATVAVNALGGLLEVCVHSAIAHDGGDPGGVDFVELPLPEMPAALESGQVDAIATAEPFLGIALGEGHRLVSSVYVDTVPDRMVTATYYVTEEKLAAEPETVEAFVRALERSFEYAQQHPGAVREELRNFTDIAPELIDQMVLTDFTWGLSSADLAVVAEAAADAGTLEDPEAATDQAARYVDGR</sequence>
<dbReference type="PROSITE" id="PS51257">
    <property type="entry name" value="PROKAR_LIPOPROTEIN"/>
    <property type="match status" value="1"/>
</dbReference>
<keyword evidence="4" id="KW-1185">Reference proteome</keyword>
<dbReference type="InterPro" id="IPR006311">
    <property type="entry name" value="TAT_signal"/>
</dbReference>
<dbReference type="Proteomes" id="UP001596455">
    <property type="component" value="Unassembled WGS sequence"/>
</dbReference>
<dbReference type="Pfam" id="PF09084">
    <property type="entry name" value="NMT1"/>
    <property type="match status" value="1"/>
</dbReference>
<dbReference type="PROSITE" id="PS51318">
    <property type="entry name" value="TAT"/>
    <property type="match status" value="1"/>
</dbReference>
<dbReference type="PANTHER" id="PTHR30024">
    <property type="entry name" value="ALIPHATIC SULFONATES-BINDING PROTEIN-RELATED"/>
    <property type="match status" value="1"/>
</dbReference>
<evidence type="ECO:0000313" key="4">
    <source>
        <dbReference type="Proteomes" id="UP001596455"/>
    </source>
</evidence>
<accession>A0ABW2Q818</accession>
<feature type="chain" id="PRO_5046400356" evidence="1">
    <location>
        <begin position="23"/>
        <end position="324"/>
    </location>
</feature>
<dbReference type="Gene3D" id="3.40.190.10">
    <property type="entry name" value="Periplasmic binding protein-like II"/>
    <property type="match status" value="2"/>
</dbReference>
<reference evidence="4" key="1">
    <citation type="journal article" date="2019" name="Int. J. Syst. Evol. Microbiol.">
        <title>The Global Catalogue of Microorganisms (GCM) 10K type strain sequencing project: providing services to taxonomists for standard genome sequencing and annotation.</title>
        <authorList>
            <consortium name="The Broad Institute Genomics Platform"/>
            <consortium name="The Broad Institute Genome Sequencing Center for Infectious Disease"/>
            <person name="Wu L."/>
            <person name="Ma J."/>
        </authorList>
    </citation>
    <scope>NUCLEOTIDE SEQUENCE [LARGE SCALE GENOMIC DNA]</scope>
    <source>
        <strain evidence="4">JCM 1490</strain>
    </source>
</reference>
<dbReference type="PANTHER" id="PTHR30024:SF42">
    <property type="entry name" value="ALIPHATIC SULFONATES-BINDING PROTEIN-RELATED"/>
    <property type="match status" value="1"/>
</dbReference>
<evidence type="ECO:0000256" key="1">
    <source>
        <dbReference type="SAM" id="SignalP"/>
    </source>
</evidence>
<gene>
    <name evidence="3" type="ORF">ACFQQL_11100</name>
</gene>
<keyword evidence="1" id="KW-0732">Signal</keyword>
<dbReference type="RefSeq" id="WP_382395366.1">
    <property type="nucleotide sequence ID" value="NZ_JBHTCQ010000002.1"/>
</dbReference>
<dbReference type="EMBL" id="JBHTCQ010000002">
    <property type="protein sequence ID" value="MFC7405656.1"/>
    <property type="molecule type" value="Genomic_DNA"/>
</dbReference>
<dbReference type="InterPro" id="IPR015168">
    <property type="entry name" value="SsuA/THI5"/>
</dbReference>
<protein>
    <submittedName>
        <fullName evidence="3">ABC transporter substrate-binding protein</fullName>
    </submittedName>
</protein>
<comment type="caution">
    <text evidence="3">The sequence shown here is derived from an EMBL/GenBank/DDBJ whole genome shotgun (WGS) entry which is preliminary data.</text>
</comment>
<name>A0ABW2Q818_9MICO</name>
<organism evidence="3 4">
    <name type="scientific">Georgenia alba</name>
    <dbReference type="NCBI Taxonomy" id="2233858"/>
    <lineage>
        <taxon>Bacteria</taxon>
        <taxon>Bacillati</taxon>
        <taxon>Actinomycetota</taxon>
        <taxon>Actinomycetes</taxon>
        <taxon>Micrococcales</taxon>
        <taxon>Bogoriellaceae</taxon>
        <taxon>Georgenia</taxon>
    </lineage>
</organism>
<proteinExistence type="predicted"/>